<dbReference type="EMBL" id="JBEDUW010000006">
    <property type="protein sequence ID" value="KAK9921880.1"/>
    <property type="molecule type" value="Genomic_DNA"/>
</dbReference>
<sequence>MPSSHLLYLFLIFFFPVWACCNGGAWRRCTSDGELSTGCLLIWSCCKVDWAEDAGNGWDRRRWAARVGDSRGMVDREHGFDVVEMK</sequence>
<dbReference type="Proteomes" id="UP001457282">
    <property type="component" value="Unassembled WGS sequence"/>
</dbReference>
<evidence type="ECO:0000313" key="2">
    <source>
        <dbReference type="EMBL" id="KAK9921880.1"/>
    </source>
</evidence>
<feature type="chain" id="PRO_5043979787" description="Secreted protein" evidence="1">
    <location>
        <begin position="20"/>
        <end position="86"/>
    </location>
</feature>
<evidence type="ECO:0000256" key="1">
    <source>
        <dbReference type="SAM" id="SignalP"/>
    </source>
</evidence>
<name>A0AAW1WCZ3_RUBAR</name>
<dbReference type="AlphaFoldDB" id="A0AAW1WCZ3"/>
<accession>A0AAW1WCZ3</accession>
<organism evidence="2 3">
    <name type="scientific">Rubus argutus</name>
    <name type="common">Southern blackberry</name>
    <dbReference type="NCBI Taxonomy" id="59490"/>
    <lineage>
        <taxon>Eukaryota</taxon>
        <taxon>Viridiplantae</taxon>
        <taxon>Streptophyta</taxon>
        <taxon>Embryophyta</taxon>
        <taxon>Tracheophyta</taxon>
        <taxon>Spermatophyta</taxon>
        <taxon>Magnoliopsida</taxon>
        <taxon>eudicotyledons</taxon>
        <taxon>Gunneridae</taxon>
        <taxon>Pentapetalae</taxon>
        <taxon>rosids</taxon>
        <taxon>fabids</taxon>
        <taxon>Rosales</taxon>
        <taxon>Rosaceae</taxon>
        <taxon>Rosoideae</taxon>
        <taxon>Rosoideae incertae sedis</taxon>
        <taxon>Rubus</taxon>
    </lineage>
</organism>
<evidence type="ECO:0008006" key="4">
    <source>
        <dbReference type="Google" id="ProtNLM"/>
    </source>
</evidence>
<comment type="caution">
    <text evidence="2">The sequence shown here is derived from an EMBL/GenBank/DDBJ whole genome shotgun (WGS) entry which is preliminary data.</text>
</comment>
<reference evidence="2 3" key="1">
    <citation type="journal article" date="2023" name="G3 (Bethesda)">
        <title>A chromosome-length genome assembly and annotation of blackberry (Rubus argutus, cv. 'Hillquist').</title>
        <authorList>
            <person name="Bruna T."/>
            <person name="Aryal R."/>
            <person name="Dudchenko O."/>
            <person name="Sargent D.J."/>
            <person name="Mead D."/>
            <person name="Buti M."/>
            <person name="Cavallini A."/>
            <person name="Hytonen T."/>
            <person name="Andres J."/>
            <person name="Pham M."/>
            <person name="Weisz D."/>
            <person name="Mascagni F."/>
            <person name="Usai G."/>
            <person name="Natali L."/>
            <person name="Bassil N."/>
            <person name="Fernandez G.E."/>
            <person name="Lomsadze A."/>
            <person name="Armour M."/>
            <person name="Olukolu B."/>
            <person name="Poorten T."/>
            <person name="Britton C."/>
            <person name="Davik J."/>
            <person name="Ashrafi H."/>
            <person name="Aiden E.L."/>
            <person name="Borodovsky M."/>
            <person name="Worthington M."/>
        </authorList>
    </citation>
    <scope>NUCLEOTIDE SEQUENCE [LARGE SCALE GENOMIC DNA]</scope>
    <source>
        <strain evidence="2">PI 553951</strain>
    </source>
</reference>
<protein>
    <recommendedName>
        <fullName evidence="4">Secreted protein</fullName>
    </recommendedName>
</protein>
<keyword evidence="1" id="KW-0732">Signal</keyword>
<gene>
    <name evidence="2" type="ORF">M0R45_030374</name>
</gene>
<proteinExistence type="predicted"/>
<feature type="signal peptide" evidence="1">
    <location>
        <begin position="1"/>
        <end position="19"/>
    </location>
</feature>
<evidence type="ECO:0000313" key="3">
    <source>
        <dbReference type="Proteomes" id="UP001457282"/>
    </source>
</evidence>
<keyword evidence="3" id="KW-1185">Reference proteome</keyword>